<accession>A0A011VTN0</accession>
<keyword evidence="2" id="KW-1185">Reference proteome</keyword>
<sequence length="74" mass="8345">MTRGSRLYFAAVSAFIFAFGNGRYFSGIQNAFFPAQAVHFEEEKTKIGELTVINGEGEIEISFRIAEFILELMD</sequence>
<dbReference type="EMBL" id="JEOB01000004">
    <property type="protein sequence ID" value="EXM38601.1"/>
    <property type="molecule type" value="Genomic_DNA"/>
</dbReference>
<dbReference type="RefSeq" id="WP_037289569.1">
    <property type="nucleotide sequence ID" value="NZ_JEOB01000004.1"/>
</dbReference>
<dbReference type="AlphaFoldDB" id="A0A011VTN0"/>
<evidence type="ECO:0000313" key="1">
    <source>
        <dbReference type="EMBL" id="EXM38601.1"/>
    </source>
</evidence>
<evidence type="ECO:0000313" key="2">
    <source>
        <dbReference type="Proteomes" id="UP000021369"/>
    </source>
</evidence>
<comment type="caution">
    <text evidence="1">The sequence shown here is derived from an EMBL/GenBank/DDBJ whole genome shotgun (WGS) entry which is preliminary data.</text>
</comment>
<name>A0A011VTN0_RUMAL</name>
<protein>
    <submittedName>
        <fullName evidence="1">Uncharacterized protein</fullName>
    </submittedName>
</protein>
<gene>
    <name evidence="1" type="ORF">RASY3_15370</name>
</gene>
<organism evidence="1 2">
    <name type="scientific">Ruminococcus albus SY3</name>
    <dbReference type="NCBI Taxonomy" id="1341156"/>
    <lineage>
        <taxon>Bacteria</taxon>
        <taxon>Bacillati</taxon>
        <taxon>Bacillota</taxon>
        <taxon>Clostridia</taxon>
        <taxon>Eubacteriales</taxon>
        <taxon>Oscillospiraceae</taxon>
        <taxon>Ruminococcus</taxon>
    </lineage>
</organism>
<proteinExistence type="predicted"/>
<reference evidence="1 2" key="1">
    <citation type="submission" date="2013-06" db="EMBL/GenBank/DDBJ databases">
        <title>Rumen cellulosomics: divergent fiber-degrading strategies revealed by comparative genome-wide analysis of six Ruminococcal strains.</title>
        <authorList>
            <person name="Dassa B."/>
            <person name="Borovok I."/>
            <person name="Lamed R."/>
            <person name="Flint H."/>
            <person name="Yeoman C.J."/>
            <person name="White B."/>
            <person name="Bayer E.A."/>
        </authorList>
    </citation>
    <scope>NUCLEOTIDE SEQUENCE [LARGE SCALE GENOMIC DNA]</scope>
    <source>
        <strain evidence="1 2">SY3</strain>
    </source>
</reference>
<dbReference type="Proteomes" id="UP000021369">
    <property type="component" value="Unassembled WGS sequence"/>
</dbReference>
<dbReference type="PATRIC" id="fig|1341156.4.peg.2666"/>
<dbReference type="OrthoDB" id="1822862at2"/>